<accession>A0A370N6P9</accession>
<comment type="caution">
    <text evidence="2">The sequence shown here is derived from an EMBL/GenBank/DDBJ whole genome shotgun (WGS) entry which is preliminary data.</text>
</comment>
<dbReference type="Proteomes" id="UP000254875">
    <property type="component" value="Unassembled WGS sequence"/>
</dbReference>
<feature type="domain" description="HicB-like antitoxin of toxin-antitoxin system" evidence="1">
    <location>
        <begin position="3"/>
        <end position="123"/>
    </location>
</feature>
<keyword evidence="3" id="KW-1185">Reference proteome</keyword>
<proteinExistence type="predicted"/>
<dbReference type="SUPFAM" id="SSF143100">
    <property type="entry name" value="TTHA1013/TTHA0281-like"/>
    <property type="match status" value="1"/>
</dbReference>
<dbReference type="InterPro" id="IPR035069">
    <property type="entry name" value="TTHA1013/TTHA0281-like"/>
</dbReference>
<name>A0A370N6P9_9BURK</name>
<evidence type="ECO:0000313" key="3">
    <source>
        <dbReference type="Proteomes" id="UP000254875"/>
    </source>
</evidence>
<dbReference type="OrthoDB" id="8944423at2"/>
<sequence>MQYPLYVRRDHNDTLYASFPDFPGADATGASLAELERNALEAVERMYDRSEQVIPAPTADTSELRTLEMDDGEGIWVFVDINLARVTSKSVNLQFSLLESLLRRVDAAAKDRHMTRSAFMTLAAVHELAKR</sequence>
<dbReference type="Pfam" id="PF15919">
    <property type="entry name" value="HicB_lk_antitox"/>
    <property type="match status" value="1"/>
</dbReference>
<dbReference type="InterPro" id="IPR031807">
    <property type="entry name" value="HicB-like"/>
</dbReference>
<dbReference type="RefSeq" id="WP_115103170.1">
    <property type="nucleotide sequence ID" value="NZ_QHKS01000012.1"/>
</dbReference>
<gene>
    <name evidence="2" type="ORF">DLM46_19780</name>
</gene>
<reference evidence="3" key="1">
    <citation type="submission" date="2018-05" db="EMBL/GenBank/DDBJ databases">
        <authorList>
            <person name="Feng T."/>
        </authorList>
    </citation>
    <scope>NUCLEOTIDE SEQUENCE [LARGE SCALE GENOMIC DNA]</scope>
    <source>
        <strain evidence="3">S27</strain>
    </source>
</reference>
<organism evidence="2 3">
    <name type="scientific">Paraburkholderia lacunae</name>
    <dbReference type="NCBI Taxonomy" id="2211104"/>
    <lineage>
        <taxon>Bacteria</taxon>
        <taxon>Pseudomonadati</taxon>
        <taxon>Pseudomonadota</taxon>
        <taxon>Betaproteobacteria</taxon>
        <taxon>Burkholderiales</taxon>
        <taxon>Burkholderiaceae</taxon>
        <taxon>Paraburkholderia</taxon>
    </lineage>
</organism>
<dbReference type="AlphaFoldDB" id="A0A370N6P9"/>
<dbReference type="EMBL" id="QHKS01000012">
    <property type="protein sequence ID" value="RDK01168.1"/>
    <property type="molecule type" value="Genomic_DNA"/>
</dbReference>
<evidence type="ECO:0000259" key="1">
    <source>
        <dbReference type="Pfam" id="PF15919"/>
    </source>
</evidence>
<evidence type="ECO:0000313" key="2">
    <source>
        <dbReference type="EMBL" id="RDK01168.1"/>
    </source>
</evidence>
<protein>
    <submittedName>
        <fullName evidence="2">HicB family protein</fullName>
    </submittedName>
</protein>
<dbReference type="Gene3D" id="3.30.160.250">
    <property type="match status" value="1"/>
</dbReference>